<gene>
    <name evidence="10" type="ORF">CJ030_MR3G014765</name>
</gene>
<dbReference type="GO" id="GO:0008270">
    <property type="term" value="F:zinc ion binding"/>
    <property type="evidence" value="ECO:0007669"/>
    <property type="project" value="UniProtKB-KW"/>
</dbReference>
<dbReference type="Pfam" id="PF13912">
    <property type="entry name" value="zf-C2H2_6"/>
    <property type="match status" value="1"/>
</dbReference>
<dbReference type="InterPro" id="IPR036236">
    <property type="entry name" value="Znf_C2H2_sf"/>
</dbReference>
<dbReference type="Proteomes" id="UP000516437">
    <property type="component" value="Chromosome 3"/>
</dbReference>
<evidence type="ECO:0000256" key="4">
    <source>
        <dbReference type="ARBA" id="ARBA00022833"/>
    </source>
</evidence>
<dbReference type="OrthoDB" id="1708403at2759"/>
<dbReference type="InterPro" id="IPR052426">
    <property type="entry name" value="Plant_dev_regulator"/>
</dbReference>
<dbReference type="AlphaFoldDB" id="A0A6A1VYF1"/>
<dbReference type="PANTHER" id="PTHR45801:SF119">
    <property type="entry name" value="ZINC FINGER PROTEIN 10-LIKE"/>
    <property type="match status" value="1"/>
</dbReference>
<keyword evidence="6" id="KW-0804">Transcription</keyword>
<name>A0A6A1VYF1_9ROSI</name>
<dbReference type="PROSITE" id="PS00028">
    <property type="entry name" value="ZINC_FINGER_C2H2_1"/>
    <property type="match status" value="1"/>
</dbReference>
<evidence type="ECO:0000256" key="7">
    <source>
        <dbReference type="ARBA" id="ARBA00023242"/>
    </source>
</evidence>
<dbReference type="GO" id="GO:0005634">
    <property type="term" value="C:nucleus"/>
    <property type="evidence" value="ECO:0007669"/>
    <property type="project" value="UniProtKB-SubCell"/>
</dbReference>
<evidence type="ECO:0000256" key="6">
    <source>
        <dbReference type="ARBA" id="ARBA00023163"/>
    </source>
</evidence>
<feature type="domain" description="C2H2-type" evidence="9">
    <location>
        <begin position="56"/>
        <end position="83"/>
    </location>
</feature>
<protein>
    <submittedName>
        <fullName evidence="10">Putative transcriptional regulator RABBIT EARS</fullName>
    </submittedName>
</protein>
<dbReference type="EMBL" id="RXIC02000021">
    <property type="protein sequence ID" value="KAB1217825.1"/>
    <property type="molecule type" value="Genomic_DNA"/>
</dbReference>
<proteinExistence type="predicted"/>
<evidence type="ECO:0000313" key="11">
    <source>
        <dbReference type="Proteomes" id="UP000516437"/>
    </source>
</evidence>
<evidence type="ECO:0000256" key="2">
    <source>
        <dbReference type="ARBA" id="ARBA00022723"/>
    </source>
</evidence>
<sequence length="297" mass="32521">MKEEAGPYWMWMKRKGILQSRSPPSLNCLNSSWEEKAFAKDASGPLGGCIWPPRSYSCSFCNREFRSAQALGGHMNVHRRDRAMLKQSVSPLKEACHHQNCDILNRSESLGAQFSIEVGKLSSINVDPKSSPTIVASGALSPSRVSNVSTPESFSASAFASFSFSIAQSGSDPVGVSLRRIAESKPGVLEKNPREEDSICLGDDDYVETDLSVGMIRVNSFVSQNQPTRSCGDVVVSCKKRKLAVSSLSRFSDLKSCSDDRYHLRSEVAGRLKPNTMEELDLELRLGDPPKLKLGAI</sequence>
<keyword evidence="5" id="KW-0805">Transcription regulation</keyword>
<dbReference type="PANTHER" id="PTHR45801">
    <property type="entry name" value="OS07G0101800 PROTEIN"/>
    <property type="match status" value="1"/>
</dbReference>
<dbReference type="SMART" id="SM00355">
    <property type="entry name" value="ZnF_C2H2"/>
    <property type="match status" value="1"/>
</dbReference>
<keyword evidence="4" id="KW-0862">Zinc</keyword>
<evidence type="ECO:0000313" key="10">
    <source>
        <dbReference type="EMBL" id="KAB1217825.1"/>
    </source>
</evidence>
<dbReference type="PROSITE" id="PS50157">
    <property type="entry name" value="ZINC_FINGER_C2H2_2"/>
    <property type="match status" value="1"/>
</dbReference>
<dbReference type="InterPro" id="IPR013087">
    <property type="entry name" value="Znf_C2H2_type"/>
</dbReference>
<evidence type="ECO:0000256" key="1">
    <source>
        <dbReference type="ARBA" id="ARBA00004123"/>
    </source>
</evidence>
<comment type="subcellular location">
    <subcellularLocation>
        <location evidence="1">Nucleus</location>
    </subcellularLocation>
</comment>
<keyword evidence="2" id="KW-0479">Metal-binding</keyword>
<accession>A0A6A1VYF1</accession>
<dbReference type="SUPFAM" id="SSF57667">
    <property type="entry name" value="beta-beta-alpha zinc fingers"/>
    <property type="match status" value="1"/>
</dbReference>
<evidence type="ECO:0000256" key="3">
    <source>
        <dbReference type="ARBA" id="ARBA00022771"/>
    </source>
</evidence>
<keyword evidence="11" id="KW-1185">Reference proteome</keyword>
<reference evidence="10 11" key="1">
    <citation type="journal article" date="2019" name="Plant Biotechnol. J.">
        <title>The red bayberry genome and genetic basis of sex determination.</title>
        <authorList>
            <person name="Jia H.M."/>
            <person name="Jia H.J."/>
            <person name="Cai Q.L."/>
            <person name="Wang Y."/>
            <person name="Zhao H.B."/>
            <person name="Yang W.F."/>
            <person name="Wang G.Y."/>
            <person name="Li Y.H."/>
            <person name="Zhan D.L."/>
            <person name="Shen Y.T."/>
            <person name="Niu Q.F."/>
            <person name="Chang L."/>
            <person name="Qiu J."/>
            <person name="Zhao L."/>
            <person name="Xie H.B."/>
            <person name="Fu W.Y."/>
            <person name="Jin J."/>
            <person name="Li X.W."/>
            <person name="Jiao Y."/>
            <person name="Zhou C.C."/>
            <person name="Tu T."/>
            <person name="Chai C.Y."/>
            <person name="Gao J.L."/>
            <person name="Fan L.J."/>
            <person name="van de Weg E."/>
            <person name="Wang J.Y."/>
            <person name="Gao Z.S."/>
        </authorList>
    </citation>
    <scope>NUCLEOTIDE SEQUENCE [LARGE SCALE GENOMIC DNA]</scope>
    <source>
        <tissue evidence="10">Leaves</tissue>
    </source>
</reference>
<keyword evidence="3 8" id="KW-0863">Zinc-finger</keyword>
<keyword evidence="7" id="KW-0539">Nucleus</keyword>
<comment type="caution">
    <text evidence="10">The sequence shown here is derived from an EMBL/GenBank/DDBJ whole genome shotgun (WGS) entry which is preliminary data.</text>
</comment>
<evidence type="ECO:0000256" key="5">
    <source>
        <dbReference type="ARBA" id="ARBA00023015"/>
    </source>
</evidence>
<evidence type="ECO:0000256" key="8">
    <source>
        <dbReference type="PROSITE-ProRule" id="PRU00042"/>
    </source>
</evidence>
<evidence type="ECO:0000259" key="9">
    <source>
        <dbReference type="PROSITE" id="PS50157"/>
    </source>
</evidence>
<dbReference type="Gene3D" id="3.30.160.60">
    <property type="entry name" value="Classic Zinc Finger"/>
    <property type="match status" value="1"/>
</dbReference>
<organism evidence="10 11">
    <name type="scientific">Morella rubra</name>
    <name type="common">Chinese bayberry</name>
    <dbReference type="NCBI Taxonomy" id="262757"/>
    <lineage>
        <taxon>Eukaryota</taxon>
        <taxon>Viridiplantae</taxon>
        <taxon>Streptophyta</taxon>
        <taxon>Embryophyta</taxon>
        <taxon>Tracheophyta</taxon>
        <taxon>Spermatophyta</taxon>
        <taxon>Magnoliopsida</taxon>
        <taxon>eudicotyledons</taxon>
        <taxon>Gunneridae</taxon>
        <taxon>Pentapetalae</taxon>
        <taxon>rosids</taxon>
        <taxon>fabids</taxon>
        <taxon>Fagales</taxon>
        <taxon>Myricaceae</taxon>
        <taxon>Morella</taxon>
    </lineage>
</organism>